<proteinExistence type="predicted"/>
<comment type="caution">
    <text evidence="1">The sequence shown here is derived from an EMBL/GenBank/DDBJ whole genome shotgun (WGS) entry which is preliminary data.</text>
</comment>
<protein>
    <submittedName>
        <fullName evidence="1">Uncharacterized protein</fullName>
    </submittedName>
</protein>
<dbReference type="AlphaFoldDB" id="A0A2U1TU88"/>
<keyword evidence="2" id="KW-1185">Reference proteome</keyword>
<dbReference type="EMBL" id="QDKH01000020">
    <property type="protein sequence ID" value="PWC12960.1"/>
    <property type="molecule type" value="Genomic_DNA"/>
</dbReference>
<organism evidence="1 2">
    <name type="scientific">Brenneria corticis</name>
    <dbReference type="NCBI Taxonomy" id="2173106"/>
    <lineage>
        <taxon>Bacteria</taxon>
        <taxon>Pseudomonadati</taxon>
        <taxon>Pseudomonadota</taxon>
        <taxon>Gammaproteobacteria</taxon>
        <taxon>Enterobacterales</taxon>
        <taxon>Pectobacteriaceae</taxon>
        <taxon>Brenneria</taxon>
    </lineage>
</organism>
<reference evidence="1 2" key="1">
    <citation type="submission" date="2018-04" db="EMBL/GenBank/DDBJ databases">
        <title>Brenneria corticis sp.nov.</title>
        <authorList>
            <person name="Li Y."/>
        </authorList>
    </citation>
    <scope>NUCLEOTIDE SEQUENCE [LARGE SCALE GENOMIC DNA]</scope>
    <source>
        <strain evidence="1 2">CFCC 11842</strain>
    </source>
</reference>
<dbReference type="Proteomes" id="UP000296159">
    <property type="component" value="Unassembled WGS sequence"/>
</dbReference>
<sequence length="61" mass="7188">MRRVPDGFFNSRETEGWRQLAADVAYCFHWEPHVTWGMSHSLLKWWADQGKRINKVRAGNG</sequence>
<accession>A0A2U1TU88</accession>
<gene>
    <name evidence="1" type="ORF">DDT56_16135</name>
</gene>
<evidence type="ECO:0000313" key="1">
    <source>
        <dbReference type="EMBL" id="PWC12960.1"/>
    </source>
</evidence>
<evidence type="ECO:0000313" key="2">
    <source>
        <dbReference type="Proteomes" id="UP000296159"/>
    </source>
</evidence>
<name>A0A2U1TU88_9GAMM</name>